<dbReference type="Gene3D" id="3.10.450.50">
    <property type="match status" value="1"/>
</dbReference>
<accession>A0A380U2B1</accession>
<protein>
    <recommendedName>
        <fullName evidence="2">DUF4440 domain-containing protein</fullName>
    </recommendedName>
</protein>
<proteinExistence type="predicted"/>
<sequence length="153" mass="17421">MKLTFTRIFLSLFWGIALSFTASLPVITNAEAKQEQQEKVIHAYEELNNALVNPNFETLQNLLADDFKLVTLKQDTLTKQEWIKNIQEGGLKYCAITESKIKSKGYSELLVTARILGDMWDNKGSWNVKFNIDTKQNGDKLQITKIVIKPANV</sequence>
<feature type="domain" description="DUF4440" evidence="2">
    <location>
        <begin position="42"/>
        <end position="114"/>
    </location>
</feature>
<dbReference type="AlphaFoldDB" id="A0A380U2B1"/>
<keyword evidence="4" id="KW-1185">Reference proteome</keyword>
<evidence type="ECO:0000313" key="3">
    <source>
        <dbReference type="EMBL" id="SUT95138.1"/>
    </source>
</evidence>
<dbReference type="Pfam" id="PF14534">
    <property type="entry name" value="DUF4440"/>
    <property type="match status" value="1"/>
</dbReference>
<evidence type="ECO:0000256" key="1">
    <source>
        <dbReference type="SAM" id="SignalP"/>
    </source>
</evidence>
<name>A0A380U2B1_ACTLI</name>
<feature type="chain" id="PRO_5016813540" description="DUF4440 domain-containing protein" evidence="1">
    <location>
        <begin position="23"/>
        <end position="153"/>
    </location>
</feature>
<gene>
    <name evidence="3" type="ORF">NCTC4191_01804</name>
</gene>
<dbReference type="Proteomes" id="UP000254253">
    <property type="component" value="Unassembled WGS sequence"/>
</dbReference>
<organism evidence="3 4">
    <name type="scientific">Actinobacillus lignieresii</name>
    <dbReference type="NCBI Taxonomy" id="720"/>
    <lineage>
        <taxon>Bacteria</taxon>
        <taxon>Pseudomonadati</taxon>
        <taxon>Pseudomonadota</taxon>
        <taxon>Gammaproteobacteria</taxon>
        <taxon>Pasteurellales</taxon>
        <taxon>Pasteurellaceae</taxon>
        <taxon>Actinobacillus</taxon>
    </lineage>
</organism>
<evidence type="ECO:0000259" key="2">
    <source>
        <dbReference type="Pfam" id="PF14534"/>
    </source>
</evidence>
<keyword evidence="1" id="KW-0732">Signal</keyword>
<feature type="signal peptide" evidence="1">
    <location>
        <begin position="1"/>
        <end position="22"/>
    </location>
</feature>
<dbReference type="EMBL" id="UFRN01000002">
    <property type="protein sequence ID" value="SUT95138.1"/>
    <property type="molecule type" value="Genomic_DNA"/>
</dbReference>
<evidence type="ECO:0000313" key="4">
    <source>
        <dbReference type="Proteomes" id="UP000254253"/>
    </source>
</evidence>
<dbReference type="SUPFAM" id="SSF54427">
    <property type="entry name" value="NTF2-like"/>
    <property type="match status" value="1"/>
</dbReference>
<dbReference type="InterPro" id="IPR027843">
    <property type="entry name" value="DUF4440"/>
</dbReference>
<dbReference type="RefSeq" id="WP_005602360.1">
    <property type="nucleotide sequence ID" value="NZ_UFRN01000002.1"/>
</dbReference>
<reference evidence="3 4" key="1">
    <citation type="submission" date="2018-06" db="EMBL/GenBank/DDBJ databases">
        <authorList>
            <consortium name="Pathogen Informatics"/>
            <person name="Doyle S."/>
        </authorList>
    </citation>
    <scope>NUCLEOTIDE SEQUENCE [LARGE SCALE GENOMIC DNA]</scope>
    <source>
        <strain evidence="3 4">NCTC4191</strain>
    </source>
</reference>
<dbReference type="InterPro" id="IPR032710">
    <property type="entry name" value="NTF2-like_dom_sf"/>
</dbReference>